<dbReference type="EMBL" id="CAAALY010004293">
    <property type="protein sequence ID" value="VEL08574.1"/>
    <property type="molecule type" value="Genomic_DNA"/>
</dbReference>
<feature type="compositionally biased region" description="Basic residues" evidence="1">
    <location>
        <begin position="96"/>
        <end position="105"/>
    </location>
</feature>
<feature type="compositionally biased region" description="Basic and acidic residues" evidence="1">
    <location>
        <begin position="117"/>
        <end position="135"/>
    </location>
</feature>
<evidence type="ECO:0000256" key="1">
    <source>
        <dbReference type="SAM" id="MobiDB-lite"/>
    </source>
</evidence>
<feature type="compositionally biased region" description="Basic and acidic residues" evidence="1">
    <location>
        <begin position="283"/>
        <end position="306"/>
    </location>
</feature>
<keyword evidence="2" id="KW-1133">Transmembrane helix</keyword>
<feature type="compositionally biased region" description="Low complexity" evidence="1">
    <location>
        <begin position="71"/>
        <end position="81"/>
    </location>
</feature>
<feature type="compositionally biased region" description="Low complexity" evidence="1">
    <location>
        <begin position="106"/>
        <end position="116"/>
    </location>
</feature>
<organism evidence="3 4">
    <name type="scientific">Protopolystoma xenopodis</name>
    <dbReference type="NCBI Taxonomy" id="117903"/>
    <lineage>
        <taxon>Eukaryota</taxon>
        <taxon>Metazoa</taxon>
        <taxon>Spiralia</taxon>
        <taxon>Lophotrochozoa</taxon>
        <taxon>Platyhelminthes</taxon>
        <taxon>Monogenea</taxon>
        <taxon>Polyopisthocotylea</taxon>
        <taxon>Polystomatidea</taxon>
        <taxon>Polystomatidae</taxon>
        <taxon>Protopolystoma</taxon>
    </lineage>
</organism>
<accession>A0A3S4ZDC0</accession>
<reference evidence="3" key="1">
    <citation type="submission" date="2018-11" db="EMBL/GenBank/DDBJ databases">
        <authorList>
            <consortium name="Pathogen Informatics"/>
        </authorList>
    </citation>
    <scope>NUCLEOTIDE SEQUENCE</scope>
</reference>
<gene>
    <name evidence="3" type="ORF">PXEA_LOCUS2014</name>
</gene>
<feature type="region of interest" description="Disordered" evidence="1">
    <location>
        <begin position="275"/>
        <end position="306"/>
    </location>
</feature>
<proteinExistence type="predicted"/>
<protein>
    <submittedName>
        <fullName evidence="3">Uncharacterized protein</fullName>
    </submittedName>
</protein>
<keyword evidence="2" id="KW-0472">Membrane</keyword>
<keyword evidence="2" id="KW-0812">Transmembrane</keyword>
<feature type="region of interest" description="Disordered" evidence="1">
    <location>
        <begin position="94"/>
        <end position="135"/>
    </location>
</feature>
<sequence>MTDNSEKFKGLYLFFLMFGSVYHGLRIGLLIDYLIVKWRQFMVHIRQFQKARHQRRRKRAKHRNYPNCNFSSISSASSSSSSDEWDVNDFWQHQQRQARPRKRSGCLRLDSSSSGSEKSKEHDMGKVDGNLRSENESERLWPRAQVFPSRGLCDLNEIPFSGQNPCTYGCTCGLVRSMAEEDFGVSADCKVFNDHLTSKTALETKADPACAIIPPIESGYKQAVTTPELDPFSLTCPTRAEVSHQVYPSPPPRPPPPSHITRTSFLARRMHESSSLGHLTNSLDKEMNRGGEEEEINPAHRQGESCEHDKISRLDFSISMSNEADLVSLTEITLIPLEAQL</sequence>
<evidence type="ECO:0000313" key="4">
    <source>
        <dbReference type="Proteomes" id="UP000784294"/>
    </source>
</evidence>
<name>A0A3S4ZDC0_9PLAT</name>
<dbReference type="AlphaFoldDB" id="A0A3S4ZDC0"/>
<feature type="compositionally biased region" description="Basic residues" evidence="1">
    <location>
        <begin position="53"/>
        <end position="64"/>
    </location>
</feature>
<dbReference type="Proteomes" id="UP000784294">
    <property type="component" value="Unassembled WGS sequence"/>
</dbReference>
<keyword evidence="4" id="KW-1185">Reference proteome</keyword>
<feature type="transmembrane region" description="Helical" evidence="2">
    <location>
        <begin position="12"/>
        <end position="36"/>
    </location>
</feature>
<evidence type="ECO:0000313" key="3">
    <source>
        <dbReference type="EMBL" id="VEL08574.1"/>
    </source>
</evidence>
<evidence type="ECO:0000256" key="2">
    <source>
        <dbReference type="SAM" id="Phobius"/>
    </source>
</evidence>
<feature type="region of interest" description="Disordered" evidence="1">
    <location>
        <begin position="53"/>
        <end position="81"/>
    </location>
</feature>
<comment type="caution">
    <text evidence="3">The sequence shown here is derived from an EMBL/GenBank/DDBJ whole genome shotgun (WGS) entry which is preliminary data.</text>
</comment>